<proteinExistence type="predicted"/>
<evidence type="ECO:0000256" key="1">
    <source>
        <dbReference type="SAM" id="MobiDB-lite"/>
    </source>
</evidence>
<gene>
    <name evidence="2" type="ORF">AV530_019671</name>
</gene>
<evidence type="ECO:0000313" key="3">
    <source>
        <dbReference type="Proteomes" id="UP000190648"/>
    </source>
</evidence>
<accession>A0A1V4JEF6</accession>
<dbReference type="AlphaFoldDB" id="A0A1V4JEF6"/>
<keyword evidence="3" id="KW-1185">Reference proteome</keyword>
<dbReference type="Proteomes" id="UP000190648">
    <property type="component" value="Unassembled WGS sequence"/>
</dbReference>
<protein>
    <submittedName>
        <fullName evidence="2">Uncharacterized protein</fullName>
    </submittedName>
</protein>
<sequence>MPVAAGKKMANTEKNPSPLLKFGPKFSANIDAANIDENETHRQDLIPKSLNEGGMTVPIKKFAMATRRTTRRIT</sequence>
<reference evidence="2 3" key="1">
    <citation type="submission" date="2016-02" db="EMBL/GenBank/DDBJ databases">
        <title>Band-tailed pigeon sequencing and assembly.</title>
        <authorList>
            <person name="Soares A.E."/>
            <person name="Novak B.J."/>
            <person name="Rice E.S."/>
            <person name="O'Connell B."/>
            <person name="Chang D."/>
            <person name="Weber S."/>
            <person name="Shapiro B."/>
        </authorList>
    </citation>
    <scope>NUCLEOTIDE SEQUENCE [LARGE SCALE GENOMIC DNA]</scope>
    <source>
        <strain evidence="2">BTP2013</strain>
        <tissue evidence="2">Blood</tissue>
    </source>
</reference>
<comment type="caution">
    <text evidence="2">The sequence shown here is derived from an EMBL/GenBank/DDBJ whole genome shotgun (WGS) entry which is preliminary data.</text>
</comment>
<evidence type="ECO:0000313" key="2">
    <source>
        <dbReference type="EMBL" id="OPJ70556.1"/>
    </source>
</evidence>
<dbReference type="EMBL" id="LSYS01007908">
    <property type="protein sequence ID" value="OPJ70556.1"/>
    <property type="molecule type" value="Genomic_DNA"/>
</dbReference>
<organism evidence="2 3">
    <name type="scientific">Patagioenas fasciata monilis</name>
    <dbReference type="NCBI Taxonomy" id="372326"/>
    <lineage>
        <taxon>Eukaryota</taxon>
        <taxon>Metazoa</taxon>
        <taxon>Chordata</taxon>
        <taxon>Craniata</taxon>
        <taxon>Vertebrata</taxon>
        <taxon>Euteleostomi</taxon>
        <taxon>Archelosauria</taxon>
        <taxon>Archosauria</taxon>
        <taxon>Dinosauria</taxon>
        <taxon>Saurischia</taxon>
        <taxon>Theropoda</taxon>
        <taxon>Coelurosauria</taxon>
        <taxon>Aves</taxon>
        <taxon>Neognathae</taxon>
        <taxon>Neoaves</taxon>
        <taxon>Columbimorphae</taxon>
        <taxon>Columbiformes</taxon>
        <taxon>Columbidae</taxon>
        <taxon>Patagioenas</taxon>
    </lineage>
</organism>
<feature type="region of interest" description="Disordered" evidence="1">
    <location>
        <begin position="1"/>
        <end position="22"/>
    </location>
</feature>
<name>A0A1V4JEF6_PATFA</name>